<dbReference type="EMBL" id="CP089983">
    <property type="protein sequence ID" value="WXB08084.1"/>
    <property type="molecule type" value="Genomic_DNA"/>
</dbReference>
<dbReference type="PROSITE" id="PS51257">
    <property type="entry name" value="PROKAR_LIPOPROTEIN"/>
    <property type="match status" value="1"/>
</dbReference>
<feature type="chain" id="PRO_5045742193" description="Tryptophan synthase alpha chain" evidence="2">
    <location>
        <begin position="24"/>
        <end position="184"/>
    </location>
</feature>
<gene>
    <name evidence="3" type="ORF">LVJ94_12680</name>
</gene>
<sequence>MNVTRLAVAFGLSILAASTSFVACSGDDSSPSKPRTDAGLDSTVDNDSGSETDARTERDARASDPGELVCGNQVCNTDEQYCCLVDGGATCNSPEAGACRGIEVGCDEQPDCDTEGGDVCCGTAKGGDVSAECKPASQCSNPFESRRICKTNAECGDADKCVTQPCKGIIISTCGGIPPSACAN</sequence>
<name>A0ABZ2LEU6_9BACT</name>
<feature type="compositionally biased region" description="Basic and acidic residues" evidence="1">
    <location>
        <begin position="52"/>
        <end position="64"/>
    </location>
</feature>
<feature type="region of interest" description="Disordered" evidence="1">
    <location>
        <begin position="24"/>
        <end position="65"/>
    </location>
</feature>
<dbReference type="Proteomes" id="UP001374803">
    <property type="component" value="Chromosome"/>
</dbReference>
<proteinExistence type="predicted"/>
<evidence type="ECO:0000313" key="3">
    <source>
        <dbReference type="EMBL" id="WXB08084.1"/>
    </source>
</evidence>
<protein>
    <recommendedName>
        <fullName evidence="5">Tryptophan synthase alpha chain</fullName>
    </recommendedName>
</protein>
<evidence type="ECO:0000256" key="1">
    <source>
        <dbReference type="SAM" id="MobiDB-lite"/>
    </source>
</evidence>
<organism evidence="3 4">
    <name type="scientific">Pendulispora rubella</name>
    <dbReference type="NCBI Taxonomy" id="2741070"/>
    <lineage>
        <taxon>Bacteria</taxon>
        <taxon>Pseudomonadati</taxon>
        <taxon>Myxococcota</taxon>
        <taxon>Myxococcia</taxon>
        <taxon>Myxococcales</taxon>
        <taxon>Sorangiineae</taxon>
        <taxon>Pendulisporaceae</taxon>
        <taxon>Pendulispora</taxon>
    </lineage>
</organism>
<evidence type="ECO:0000313" key="4">
    <source>
        <dbReference type="Proteomes" id="UP001374803"/>
    </source>
</evidence>
<evidence type="ECO:0008006" key="5">
    <source>
        <dbReference type="Google" id="ProtNLM"/>
    </source>
</evidence>
<feature type="signal peptide" evidence="2">
    <location>
        <begin position="1"/>
        <end position="23"/>
    </location>
</feature>
<feature type="compositionally biased region" description="Polar residues" evidence="1">
    <location>
        <begin position="24"/>
        <end position="33"/>
    </location>
</feature>
<accession>A0ABZ2LEU6</accession>
<keyword evidence="2" id="KW-0732">Signal</keyword>
<evidence type="ECO:0000256" key="2">
    <source>
        <dbReference type="SAM" id="SignalP"/>
    </source>
</evidence>
<dbReference type="RefSeq" id="WP_394837759.1">
    <property type="nucleotide sequence ID" value="NZ_CP089929.1"/>
</dbReference>
<reference evidence="3" key="1">
    <citation type="submission" date="2021-12" db="EMBL/GenBank/DDBJ databases">
        <title>Discovery of the Pendulisporaceae a myxobacterial family with distinct sporulation behavior and unique specialized metabolism.</title>
        <authorList>
            <person name="Garcia R."/>
            <person name="Popoff A."/>
            <person name="Bader C.D."/>
            <person name="Loehr J."/>
            <person name="Walesch S."/>
            <person name="Walt C."/>
            <person name="Boldt J."/>
            <person name="Bunk B."/>
            <person name="Haeckl F.J.F.P.J."/>
            <person name="Gunesch A.P."/>
            <person name="Birkelbach J."/>
            <person name="Nuebel U."/>
            <person name="Pietschmann T."/>
            <person name="Bach T."/>
            <person name="Mueller R."/>
        </authorList>
    </citation>
    <scope>NUCLEOTIDE SEQUENCE</scope>
    <source>
        <strain evidence="3">MSr11367</strain>
    </source>
</reference>
<keyword evidence="4" id="KW-1185">Reference proteome</keyword>